<proteinExistence type="predicted"/>
<organism evidence="1">
    <name type="scientific">marine sediment metagenome</name>
    <dbReference type="NCBI Taxonomy" id="412755"/>
    <lineage>
        <taxon>unclassified sequences</taxon>
        <taxon>metagenomes</taxon>
        <taxon>ecological metagenomes</taxon>
    </lineage>
</organism>
<evidence type="ECO:0000313" key="1">
    <source>
        <dbReference type="EMBL" id="GAH79220.1"/>
    </source>
</evidence>
<name>X1JCI3_9ZZZZ</name>
<accession>X1JCI3</accession>
<sequence length="52" mass="5753">MFGDRRKVTLKTKEDIEVDQTIGVATQRLDFQGMYVCATETPVGIGYNVGPC</sequence>
<dbReference type="AlphaFoldDB" id="X1JCI3"/>
<gene>
    <name evidence="1" type="ORF">S03H2_66257</name>
</gene>
<comment type="caution">
    <text evidence="1">The sequence shown here is derived from an EMBL/GenBank/DDBJ whole genome shotgun (WGS) entry which is preliminary data.</text>
</comment>
<dbReference type="EMBL" id="BARU01043240">
    <property type="protein sequence ID" value="GAH79220.1"/>
    <property type="molecule type" value="Genomic_DNA"/>
</dbReference>
<reference evidence="1" key="1">
    <citation type="journal article" date="2014" name="Front. Microbiol.">
        <title>High frequency of phylogenetically diverse reductive dehalogenase-homologous genes in deep subseafloor sedimentary metagenomes.</title>
        <authorList>
            <person name="Kawai M."/>
            <person name="Futagami T."/>
            <person name="Toyoda A."/>
            <person name="Takaki Y."/>
            <person name="Nishi S."/>
            <person name="Hori S."/>
            <person name="Arai W."/>
            <person name="Tsubouchi T."/>
            <person name="Morono Y."/>
            <person name="Uchiyama I."/>
            <person name="Ito T."/>
            <person name="Fujiyama A."/>
            <person name="Inagaki F."/>
            <person name="Takami H."/>
        </authorList>
    </citation>
    <scope>NUCLEOTIDE SEQUENCE</scope>
    <source>
        <strain evidence="1">Expedition CK06-06</strain>
    </source>
</reference>
<protein>
    <submittedName>
        <fullName evidence="1">Uncharacterized protein</fullName>
    </submittedName>
</protein>